<dbReference type="CDD" id="cd07067">
    <property type="entry name" value="HP_PGM_like"/>
    <property type="match status" value="1"/>
</dbReference>
<reference evidence="5" key="1">
    <citation type="submission" date="2022-02" db="EMBL/GenBank/DDBJ databases">
        <authorList>
            <person name="Leng L."/>
        </authorList>
    </citation>
    <scope>NUCLEOTIDE SEQUENCE</scope>
    <source>
        <strain evidence="5">JI</strain>
    </source>
</reference>
<evidence type="ECO:0000256" key="1">
    <source>
        <dbReference type="NCBIfam" id="TIGR03162"/>
    </source>
</evidence>
<dbReference type="Proteomes" id="UP001154312">
    <property type="component" value="Unassembled WGS sequence"/>
</dbReference>
<feature type="active site" description="Tele-phosphohistidine intermediate" evidence="2">
    <location>
        <position position="10"/>
    </location>
</feature>
<dbReference type="EMBL" id="JAKOAV010000004">
    <property type="protein sequence ID" value="MDF9407423.1"/>
    <property type="molecule type" value="Genomic_DNA"/>
</dbReference>
<feature type="site" description="Transition state stabilizer" evidence="4">
    <location>
        <position position="151"/>
    </location>
</feature>
<dbReference type="GO" id="GO:0005737">
    <property type="term" value="C:cytoplasm"/>
    <property type="evidence" value="ECO:0007669"/>
    <property type="project" value="TreeGrafter"/>
</dbReference>
<dbReference type="Pfam" id="PF00300">
    <property type="entry name" value="His_Phos_1"/>
    <property type="match status" value="1"/>
</dbReference>
<dbReference type="AlphaFoldDB" id="A0A9X4JVG6"/>
<dbReference type="SMART" id="SM00855">
    <property type="entry name" value="PGAM"/>
    <property type="match status" value="1"/>
</dbReference>
<comment type="caution">
    <text evidence="5">The sequence shown here is derived from an EMBL/GenBank/DDBJ whole genome shotgun (WGS) entry which is preliminary data.</text>
</comment>
<feature type="active site" description="Proton donor/acceptor" evidence="2">
    <location>
        <position position="83"/>
    </location>
</feature>
<dbReference type="PRINTS" id="PR00991">
    <property type="entry name" value="6PFRUCTKNASE"/>
</dbReference>
<protein>
    <recommendedName>
        <fullName evidence="1">Alpha-ribazole phosphatase</fullName>
        <ecNumber evidence="1">3.1.3.73</ecNumber>
    </recommendedName>
</protein>
<keyword evidence="6" id="KW-1185">Reference proteome</keyword>
<dbReference type="GO" id="GO:0005524">
    <property type="term" value="F:ATP binding"/>
    <property type="evidence" value="ECO:0007669"/>
    <property type="project" value="InterPro"/>
</dbReference>
<dbReference type="InterPro" id="IPR029033">
    <property type="entry name" value="His_PPase_superfam"/>
</dbReference>
<gene>
    <name evidence="5" type="primary">cobC</name>
    <name evidence="5" type="ORF">L7E55_03450</name>
</gene>
<dbReference type="GO" id="GO:0006003">
    <property type="term" value="P:fructose 2,6-bisphosphate metabolic process"/>
    <property type="evidence" value="ECO:0007669"/>
    <property type="project" value="InterPro"/>
</dbReference>
<dbReference type="EC" id="3.1.3.73" evidence="1"/>
<feature type="binding site" evidence="3">
    <location>
        <begin position="9"/>
        <end position="16"/>
    </location>
    <ligand>
        <name>substrate</name>
    </ligand>
</feature>
<evidence type="ECO:0000256" key="2">
    <source>
        <dbReference type="PIRSR" id="PIRSR613078-1"/>
    </source>
</evidence>
<dbReference type="InterPro" id="IPR050275">
    <property type="entry name" value="PGM_Phosphatase"/>
</dbReference>
<dbReference type="InterPro" id="IPR017578">
    <property type="entry name" value="Ribazole_CobC"/>
</dbReference>
<dbReference type="GO" id="GO:0009236">
    <property type="term" value="P:cobalamin biosynthetic process"/>
    <property type="evidence" value="ECO:0007669"/>
    <property type="project" value="UniProtKB-UniRule"/>
</dbReference>
<dbReference type="NCBIfam" id="TIGR03162">
    <property type="entry name" value="ribazole_cobC"/>
    <property type="match status" value="1"/>
</dbReference>
<evidence type="ECO:0000313" key="6">
    <source>
        <dbReference type="Proteomes" id="UP001154312"/>
    </source>
</evidence>
<feature type="binding site" evidence="3">
    <location>
        <position position="59"/>
    </location>
    <ligand>
        <name>substrate</name>
    </ligand>
</feature>
<dbReference type="InterPro" id="IPR003094">
    <property type="entry name" value="6Pfruct_kin"/>
</dbReference>
<evidence type="ECO:0000256" key="3">
    <source>
        <dbReference type="PIRSR" id="PIRSR613078-2"/>
    </source>
</evidence>
<dbReference type="SUPFAM" id="SSF53254">
    <property type="entry name" value="Phosphoglycerate mutase-like"/>
    <property type="match status" value="1"/>
</dbReference>
<name>A0A9X4JVG6_9FIRM</name>
<dbReference type="Gene3D" id="3.40.50.1240">
    <property type="entry name" value="Phosphoglycerate mutase-like"/>
    <property type="match status" value="1"/>
</dbReference>
<dbReference type="PANTHER" id="PTHR48100">
    <property type="entry name" value="BROAD-SPECIFICITY PHOSPHATASE YOR283W-RELATED"/>
    <property type="match status" value="1"/>
</dbReference>
<organism evidence="5 6">
    <name type="scientific">Pelotomaculum isophthalicicum JI</name>
    <dbReference type="NCBI Taxonomy" id="947010"/>
    <lineage>
        <taxon>Bacteria</taxon>
        <taxon>Bacillati</taxon>
        <taxon>Bacillota</taxon>
        <taxon>Clostridia</taxon>
        <taxon>Eubacteriales</taxon>
        <taxon>Desulfotomaculaceae</taxon>
        <taxon>Pelotomaculum</taxon>
    </lineage>
</organism>
<evidence type="ECO:0000256" key="4">
    <source>
        <dbReference type="PIRSR" id="PIRSR613078-3"/>
    </source>
</evidence>
<proteinExistence type="predicted"/>
<sequence length="210" mass="23898">MTCRIYFVRHGETSWNTIMKIQGHSDVLLSDRGREQAGMLSQRLASDKIHCFYSSDLTRAYETARIIAQPHGMDVITTPALRELNFGVWEGMTVKEIEEAYPGQIKSWWNRPLDTRIPQGENLSEMAERCVNEVKKIIKKHDGEKVLVVAHGGAIRAIICSVLGINLNEQWRLFLDNACLNLIDFPQWEKGILKLLNDCSHLTTLKCCNG</sequence>
<dbReference type="InterPro" id="IPR013078">
    <property type="entry name" value="His_Pase_superF_clade-1"/>
</dbReference>
<dbReference type="PANTHER" id="PTHR48100:SF59">
    <property type="entry name" value="ADENOSYLCOBALAMIN_ALPHA-RIBAZOLE PHOSPHATASE"/>
    <property type="match status" value="1"/>
</dbReference>
<evidence type="ECO:0000313" key="5">
    <source>
        <dbReference type="EMBL" id="MDF9407423.1"/>
    </source>
</evidence>
<accession>A0A9X4JVG6</accession>
<dbReference type="GO" id="GO:0043755">
    <property type="term" value="F:alpha-ribazole phosphatase activity"/>
    <property type="evidence" value="ECO:0007669"/>
    <property type="project" value="UniProtKB-UniRule"/>
</dbReference>
<dbReference type="RefSeq" id="WP_277442658.1">
    <property type="nucleotide sequence ID" value="NZ_JAKOAV010000004.1"/>
</dbReference>